<evidence type="ECO:0000256" key="4">
    <source>
        <dbReference type="ARBA" id="ARBA00022777"/>
    </source>
</evidence>
<keyword evidence="3 7" id="KW-0547">Nucleotide-binding</keyword>
<proteinExistence type="inferred from homology"/>
<dbReference type="Pfam" id="PF00370">
    <property type="entry name" value="FGGY_N"/>
    <property type="match status" value="1"/>
</dbReference>
<dbReference type="NCBIfam" id="TIGR01311">
    <property type="entry name" value="glycerol_kin"/>
    <property type="match status" value="1"/>
</dbReference>
<feature type="binding site" evidence="7">
    <location>
        <position position="134"/>
    </location>
    <ligand>
        <name>sn-glycerol 3-phosphate</name>
        <dbReference type="ChEBI" id="CHEBI:57597"/>
    </ligand>
</feature>
<sequence length="494" mass="53442">MPHAILSIDQGTTSTRAMLFDRAGKVLARAQTELPQHYPADGWVEHDALRIWQDTLAVVRDALAGAGLAATEIAAIGVTNQRETTVVWDRQTGQPIHPAIVWQDRRTAAWCAAHHTPEREQWLADKTGLLLDPYFSASKIAWLLDHVAGARQRAEAGELAFGTIDSWLIWQLTGGAVHATDATNACRTLLFNLHTQDWDPELLAFFGVPASLLPQVQDCAADYGSSLPELFGAAIPIRGVAGDQQAATVGQACFAPGMVKSTYGTGCFMVMNTGSEMVRSRNRLITTLAYRLDGQPTFALEGSIFIAGAAVQWLRDAVKLIGSAAESEKWAREVDDTHGVYLVPAFTGLGAPYWDPQARGAIIGLTRDSGIAVIVRAALESVCYQTRDLLEAMRADGTTLPAALRVDGGMAGNNWVMQFLADLLDTPVERPTITETTALGAAYLAGLGIGLYANLEEISQLWACQQHFSPAMAAERRVSLYDGWVEAVSRVRSK</sequence>
<dbReference type="EC" id="2.7.1.30" evidence="7"/>
<dbReference type="PIRSF" id="PIRSF000538">
    <property type="entry name" value="GlpK"/>
    <property type="match status" value="1"/>
</dbReference>
<feature type="binding site" evidence="7">
    <location>
        <position position="16"/>
    </location>
    <ligand>
        <name>ADP</name>
        <dbReference type="ChEBI" id="CHEBI:456216"/>
    </ligand>
</feature>
<evidence type="ECO:0000256" key="7">
    <source>
        <dbReference type="HAMAP-Rule" id="MF_00186"/>
    </source>
</evidence>
<dbReference type="NCBIfam" id="NF000756">
    <property type="entry name" value="PRK00047.1"/>
    <property type="match status" value="1"/>
</dbReference>
<feature type="binding site" evidence="7">
    <location>
        <position position="243"/>
    </location>
    <ligand>
        <name>glycerol</name>
        <dbReference type="ChEBI" id="CHEBI:17754"/>
    </ligand>
</feature>
<feature type="binding site" evidence="7">
    <location>
        <position position="83"/>
    </location>
    <ligand>
        <name>glycerol</name>
        <dbReference type="ChEBI" id="CHEBI:17754"/>
    </ligand>
</feature>
<keyword evidence="2 7" id="KW-0808">Transferase</keyword>
<feature type="binding site" evidence="7">
    <location>
        <position position="13"/>
    </location>
    <ligand>
        <name>ATP</name>
        <dbReference type="ChEBI" id="CHEBI:30616"/>
    </ligand>
</feature>
<dbReference type="HAMAP" id="MF_00186">
    <property type="entry name" value="Glycerol_kin"/>
    <property type="match status" value="1"/>
</dbReference>
<dbReference type="CDD" id="cd07786">
    <property type="entry name" value="FGGY_EcGK_like"/>
    <property type="match status" value="1"/>
</dbReference>
<dbReference type="InterPro" id="IPR018485">
    <property type="entry name" value="FGGY_C"/>
</dbReference>
<feature type="binding site" evidence="7">
    <location>
        <position position="14"/>
    </location>
    <ligand>
        <name>ATP</name>
        <dbReference type="ChEBI" id="CHEBI:30616"/>
    </ligand>
</feature>
<comment type="similarity">
    <text evidence="1 7">Belongs to the FGGY kinase family.</text>
</comment>
<comment type="activity regulation">
    <text evidence="7">Inhibited by fructose 1,6-bisphosphate (FBP).</text>
</comment>
<feature type="binding site" evidence="7">
    <location>
        <position position="308"/>
    </location>
    <ligand>
        <name>ADP</name>
        <dbReference type="ChEBI" id="CHEBI:456216"/>
    </ligand>
</feature>
<feature type="binding site" evidence="7">
    <location>
        <position position="409"/>
    </location>
    <ligand>
        <name>ADP</name>
        <dbReference type="ChEBI" id="CHEBI:456216"/>
    </ligand>
</feature>
<dbReference type="PANTHER" id="PTHR10196">
    <property type="entry name" value="SUGAR KINASE"/>
    <property type="match status" value="1"/>
</dbReference>
<keyword evidence="11" id="KW-1185">Reference proteome</keyword>
<dbReference type="RefSeq" id="WP_284195750.1">
    <property type="nucleotide sequence ID" value="NZ_BSOG01000001.1"/>
</dbReference>
<comment type="caution">
    <text evidence="10">The sequence shown here is derived from an EMBL/GenBank/DDBJ whole genome shotgun (WGS) entry which is preliminary data.</text>
</comment>
<dbReference type="Proteomes" id="UP001156706">
    <property type="component" value="Unassembled WGS sequence"/>
</dbReference>
<name>A0ABQ5YCG0_9NEIS</name>
<keyword evidence="6 7" id="KW-0067">ATP-binding</keyword>
<organism evidence="10 11">
    <name type="scientific">Chitinimonas prasina</name>
    <dbReference type="NCBI Taxonomy" id="1434937"/>
    <lineage>
        <taxon>Bacteria</taxon>
        <taxon>Pseudomonadati</taxon>
        <taxon>Pseudomonadota</taxon>
        <taxon>Betaproteobacteria</taxon>
        <taxon>Neisseriales</taxon>
        <taxon>Chitinibacteraceae</taxon>
        <taxon>Chitinimonas</taxon>
    </lineage>
</organism>
<dbReference type="EMBL" id="BSOG01000001">
    <property type="protein sequence ID" value="GLR12632.1"/>
    <property type="molecule type" value="Genomic_DNA"/>
</dbReference>
<feature type="domain" description="Carbohydrate kinase FGGY C-terminal" evidence="9">
    <location>
        <begin position="261"/>
        <end position="447"/>
    </location>
</feature>
<evidence type="ECO:0000259" key="9">
    <source>
        <dbReference type="Pfam" id="PF02782"/>
    </source>
</evidence>
<dbReference type="GO" id="GO:0016301">
    <property type="term" value="F:kinase activity"/>
    <property type="evidence" value="ECO:0007669"/>
    <property type="project" value="UniProtKB-KW"/>
</dbReference>
<reference evidence="11" key="1">
    <citation type="journal article" date="2019" name="Int. J. Syst. Evol. Microbiol.">
        <title>The Global Catalogue of Microorganisms (GCM) 10K type strain sequencing project: providing services to taxonomists for standard genome sequencing and annotation.</title>
        <authorList>
            <consortium name="The Broad Institute Genomics Platform"/>
            <consortium name="The Broad Institute Genome Sequencing Center for Infectious Disease"/>
            <person name="Wu L."/>
            <person name="Ma J."/>
        </authorList>
    </citation>
    <scope>NUCLEOTIDE SEQUENCE [LARGE SCALE GENOMIC DNA]</scope>
    <source>
        <strain evidence="11">NBRC 110044</strain>
    </source>
</reference>
<dbReference type="SUPFAM" id="SSF53067">
    <property type="entry name" value="Actin-like ATPase domain"/>
    <property type="match status" value="2"/>
</dbReference>
<feature type="binding site" evidence="7">
    <location>
        <position position="134"/>
    </location>
    <ligand>
        <name>glycerol</name>
        <dbReference type="ChEBI" id="CHEBI:17754"/>
    </ligand>
</feature>
<evidence type="ECO:0000313" key="10">
    <source>
        <dbReference type="EMBL" id="GLR12632.1"/>
    </source>
</evidence>
<evidence type="ECO:0000256" key="2">
    <source>
        <dbReference type="ARBA" id="ARBA00022679"/>
    </source>
</evidence>
<feature type="binding site" evidence="7">
    <location>
        <position position="12"/>
    </location>
    <ligand>
        <name>ATP</name>
        <dbReference type="ChEBI" id="CHEBI:30616"/>
    </ligand>
</feature>
<feature type="binding site" evidence="7">
    <location>
        <position position="312"/>
    </location>
    <ligand>
        <name>ATP</name>
        <dbReference type="ChEBI" id="CHEBI:30616"/>
    </ligand>
</feature>
<dbReference type="InterPro" id="IPR000577">
    <property type="entry name" value="Carb_kinase_FGGY"/>
</dbReference>
<evidence type="ECO:0000256" key="3">
    <source>
        <dbReference type="ARBA" id="ARBA00022741"/>
    </source>
</evidence>
<feature type="domain" description="Carbohydrate kinase FGGY N-terminal" evidence="8">
    <location>
        <begin position="5"/>
        <end position="250"/>
    </location>
</feature>
<feature type="binding site" evidence="7">
    <location>
        <position position="413"/>
    </location>
    <ligand>
        <name>ADP</name>
        <dbReference type="ChEBI" id="CHEBI:456216"/>
    </ligand>
</feature>
<dbReference type="Gene3D" id="3.30.420.40">
    <property type="match status" value="2"/>
</dbReference>
<feature type="binding site" evidence="7">
    <location>
        <position position="83"/>
    </location>
    <ligand>
        <name>sn-glycerol 3-phosphate</name>
        <dbReference type="ChEBI" id="CHEBI:57597"/>
    </ligand>
</feature>
<dbReference type="InterPro" id="IPR005999">
    <property type="entry name" value="Glycerol_kin"/>
</dbReference>
<feature type="binding site" evidence="7">
    <location>
        <position position="265"/>
    </location>
    <ligand>
        <name>ADP</name>
        <dbReference type="ChEBI" id="CHEBI:456216"/>
    </ligand>
</feature>
<feature type="binding site" evidence="7">
    <location>
        <position position="308"/>
    </location>
    <ligand>
        <name>ATP</name>
        <dbReference type="ChEBI" id="CHEBI:30616"/>
    </ligand>
</feature>
<evidence type="ECO:0000256" key="5">
    <source>
        <dbReference type="ARBA" id="ARBA00022798"/>
    </source>
</evidence>
<gene>
    <name evidence="10" type="primary">glpK1</name>
    <name evidence="7" type="synonym">glpK</name>
    <name evidence="10" type="ORF">GCM10007907_14220</name>
</gene>
<protein>
    <recommendedName>
        <fullName evidence="7">Glycerol kinase</fullName>
        <ecNumber evidence="7">2.7.1.30</ecNumber>
    </recommendedName>
    <alternativeName>
        <fullName evidence="7">ATP:glycerol 3-phosphotransferase</fullName>
    </alternativeName>
    <alternativeName>
        <fullName evidence="7">Glycerokinase</fullName>
        <shortName evidence="7">GK</shortName>
    </alternativeName>
</protein>
<feature type="binding site" evidence="7">
    <location>
        <position position="244"/>
    </location>
    <ligand>
        <name>glycerol</name>
        <dbReference type="ChEBI" id="CHEBI:17754"/>
    </ligand>
</feature>
<dbReference type="Pfam" id="PF02782">
    <property type="entry name" value="FGGY_C"/>
    <property type="match status" value="1"/>
</dbReference>
<feature type="binding site" evidence="7">
    <location>
        <position position="82"/>
    </location>
    <ligand>
        <name>sn-glycerol 3-phosphate</name>
        <dbReference type="ChEBI" id="CHEBI:57597"/>
    </ligand>
</feature>
<dbReference type="PROSITE" id="PS00933">
    <property type="entry name" value="FGGY_KINASES_1"/>
    <property type="match status" value="1"/>
</dbReference>
<comment type="function">
    <text evidence="7">Key enzyme in the regulation of glycerol uptake and metabolism. Catalyzes the phosphorylation of glycerol to yield sn-glycerol 3-phosphate.</text>
</comment>
<dbReference type="InterPro" id="IPR018483">
    <property type="entry name" value="Carb_kinase_FGGY_CS"/>
</dbReference>
<evidence type="ECO:0000313" key="11">
    <source>
        <dbReference type="Proteomes" id="UP001156706"/>
    </source>
</evidence>
<dbReference type="InterPro" id="IPR018484">
    <property type="entry name" value="FGGY_N"/>
</dbReference>
<evidence type="ECO:0000256" key="6">
    <source>
        <dbReference type="ARBA" id="ARBA00022840"/>
    </source>
</evidence>
<feature type="binding site" evidence="7">
    <location>
        <position position="243"/>
    </location>
    <ligand>
        <name>sn-glycerol 3-phosphate</name>
        <dbReference type="ChEBI" id="CHEBI:57597"/>
    </ligand>
</feature>
<feature type="binding site" evidence="7">
    <location>
        <position position="409"/>
    </location>
    <ligand>
        <name>ATP</name>
        <dbReference type="ChEBI" id="CHEBI:30616"/>
    </ligand>
</feature>
<evidence type="ECO:0000256" key="1">
    <source>
        <dbReference type="ARBA" id="ARBA00009156"/>
    </source>
</evidence>
<keyword evidence="4 7" id="KW-0418">Kinase</keyword>
<dbReference type="InterPro" id="IPR043129">
    <property type="entry name" value="ATPase_NBD"/>
</dbReference>
<accession>A0ABQ5YCG0</accession>
<feature type="binding site" evidence="7">
    <location>
        <position position="265"/>
    </location>
    <ligand>
        <name>ATP</name>
        <dbReference type="ChEBI" id="CHEBI:30616"/>
    </ligand>
</feature>
<keyword evidence="5 7" id="KW-0319">Glycerol metabolism</keyword>
<comment type="catalytic activity">
    <reaction evidence="7">
        <text>glycerol + ATP = sn-glycerol 3-phosphate + ADP + H(+)</text>
        <dbReference type="Rhea" id="RHEA:21644"/>
        <dbReference type="ChEBI" id="CHEBI:15378"/>
        <dbReference type="ChEBI" id="CHEBI:17754"/>
        <dbReference type="ChEBI" id="CHEBI:30616"/>
        <dbReference type="ChEBI" id="CHEBI:57597"/>
        <dbReference type="ChEBI" id="CHEBI:456216"/>
        <dbReference type="EC" id="2.7.1.30"/>
    </reaction>
</comment>
<feature type="binding site" evidence="7">
    <location>
        <position position="82"/>
    </location>
    <ligand>
        <name>glycerol</name>
        <dbReference type="ChEBI" id="CHEBI:17754"/>
    </ligand>
</feature>
<comment type="pathway">
    <text evidence="7">Polyol metabolism; glycerol degradation via glycerol kinase pathway; sn-glycerol 3-phosphate from glycerol: step 1/1.</text>
</comment>
<feature type="binding site" evidence="7">
    <location>
        <position position="12"/>
    </location>
    <ligand>
        <name>ADP</name>
        <dbReference type="ChEBI" id="CHEBI:456216"/>
    </ligand>
</feature>
<feature type="binding site" evidence="7">
    <location>
        <position position="12"/>
    </location>
    <ligand>
        <name>sn-glycerol 3-phosphate</name>
        <dbReference type="ChEBI" id="CHEBI:57597"/>
    </ligand>
</feature>
<evidence type="ECO:0000259" key="8">
    <source>
        <dbReference type="Pfam" id="PF00370"/>
    </source>
</evidence>
<dbReference type="PANTHER" id="PTHR10196:SF78">
    <property type="entry name" value="GLYCEROL KINASE"/>
    <property type="match status" value="1"/>
</dbReference>